<comment type="caution">
    <text evidence="1">The sequence shown here is derived from an EMBL/GenBank/DDBJ whole genome shotgun (WGS) entry which is preliminary data.</text>
</comment>
<gene>
    <name evidence="1" type="ORF">CH379_08310</name>
</gene>
<sequence length="70" mass="7899">MSLKILNLSDFKTLSKNETEKFRSCLRNEGIGNTVFSKTEYALCVLSPKKRQTEKNGTEAGKIRKSGILF</sequence>
<name>A0A2N0BA20_9LEPT</name>
<protein>
    <submittedName>
        <fullName evidence="1">Uncharacterized protein</fullName>
    </submittedName>
</protein>
<dbReference type="EMBL" id="NPEF01000067">
    <property type="protein sequence ID" value="PJZ93346.1"/>
    <property type="molecule type" value="Genomic_DNA"/>
</dbReference>
<organism evidence="1">
    <name type="scientific">Leptospira ellisii</name>
    <dbReference type="NCBI Taxonomy" id="2023197"/>
    <lineage>
        <taxon>Bacteria</taxon>
        <taxon>Pseudomonadati</taxon>
        <taxon>Spirochaetota</taxon>
        <taxon>Spirochaetia</taxon>
        <taxon>Leptospirales</taxon>
        <taxon>Leptospiraceae</taxon>
        <taxon>Leptospira</taxon>
    </lineage>
</organism>
<dbReference type="AlphaFoldDB" id="A0A2N0BA20"/>
<proteinExistence type="predicted"/>
<reference evidence="1" key="1">
    <citation type="submission" date="2017-07" db="EMBL/GenBank/DDBJ databases">
        <title>Leptospira spp. isolated from tropical soils.</title>
        <authorList>
            <person name="Thibeaux R."/>
            <person name="Iraola G."/>
            <person name="Ferres I."/>
            <person name="Bierque E."/>
            <person name="Girault D."/>
            <person name="Soupe-Gilbert M.-E."/>
            <person name="Picardeau M."/>
            <person name="Goarant C."/>
        </authorList>
    </citation>
    <scope>NUCLEOTIDE SEQUENCE [LARGE SCALE GENOMIC DNA]</scope>
    <source>
        <strain evidence="1">ATI7-C-A5</strain>
    </source>
</reference>
<evidence type="ECO:0000313" key="1">
    <source>
        <dbReference type="EMBL" id="PJZ93346.1"/>
    </source>
</evidence>
<accession>A0A2N0BA20</accession>